<reference evidence="11" key="2">
    <citation type="submission" date="2023-01" db="EMBL/GenBank/DDBJ databases">
        <authorList>
            <person name="Petersen C."/>
        </authorList>
    </citation>
    <scope>NUCLEOTIDE SEQUENCE</scope>
    <source>
        <strain evidence="11">IBT 17514</strain>
    </source>
</reference>
<dbReference type="Pfam" id="PF00271">
    <property type="entry name" value="Helicase_C"/>
    <property type="match status" value="1"/>
</dbReference>
<dbReference type="InterPro" id="IPR000330">
    <property type="entry name" value="SNF2_N"/>
</dbReference>
<dbReference type="InterPro" id="IPR013083">
    <property type="entry name" value="Znf_RING/FYVE/PHD"/>
</dbReference>
<evidence type="ECO:0000313" key="12">
    <source>
        <dbReference type="Proteomes" id="UP001215712"/>
    </source>
</evidence>
<dbReference type="InterPro" id="IPR038718">
    <property type="entry name" value="SNF2-like_sf"/>
</dbReference>
<evidence type="ECO:0000313" key="11">
    <source>
        <dbReference type="EMBL" id="KAJ5733585.1"/>
    </source>
</evidence>
<evidence type="ECO:0000256" key="4">
    <source>
        <dbReference type="ARBA" id="ARBA00022806"/>
    </source>
</evidence>
<feature type="domain" description="RING-type" evidence="8">
    <location>
        <begin position="842"/>
        <end position="891"/>
    </location>
</feature>
<proteinExistence type="inferred from homology"/>
<dbReference type="CDD" id="cd16449">
    <property type="entry name" value="RING-HC"/>
    <property type="match status" value="1"/>
</dbReference>
<keyword evidence="6" id="KW-0862">Zinc</keyword>
<dbReference type="Gene3D" id="3.30.40.10">
    <property type="entry name" value="Zinc/RING finger domain, C3HC4 (zinc finger)"/>
    <property type="match status" value="1"/>
</dbReference>
<gene>
    <name evidence="11" type="ORF">N7493_002371</name>
</gene>
<name>A0AAD6MYY0_9EURO</name>
<evidence type="ECO:0000259" key="9">
    <source>
        <dbReference type="PROSITE" id="PS51192"/>
    </source>
</evidence>
<evidence type="ECO:0008006" key="13">
    <source>
        <dbReference type="Google" id="ProtNLM"/>
    </source>
</evidence>
<dbReference type="InterPro" id="IPR050628">
    <property type="entry name" value="SNF2_RAD54_helicase_TF"/>
</dbReference>
<feature type="region of interest" description="Disordered" evidence="7">
    <location>
        <begin position="907"/>
        <end position="954"/>
    </location>
</feature>
<dbReference type="InterPro" id="IPR049730">
    <property type="entry name" value="SNF2/RAD54-like_C"/>
</dbReference>
<dbReference type="SMART" id="SM00490">
    <property type="entry name" value="HELICc"/>
    <property type="match status" value="1"/>
</dbReference>
<dbReference type="InterPro" id="IPR027417">
    <property type="entry name" value="P-loop_NTPase"/>
</dbReference>
<dbReference type="PANTHER" id="PTHR45626:SF16">
    <property type="entry name" value="ATP-DEPENDENT HELICASE ULS1"/>
    <property type="match status" value="1"/>
</dbReference>
<feature type="compositionally biased region" description="Polar residues" evidence="7">
    <location>
        <begin position="166"/>
        <end position="176"/>
    </location>
</feature>
<feature type="compositionally biased region" description="Polar residues" evidence="7">
    <location>
        <begin position="113"/>
        <end position="156"/>
    </location>
</feature>
<feature type="region of interest" description="Disordered" evidence="7">
    <location>
        <begin position="260"/>
        <end position="302"/>
    </location>
</feature>
<evidence type="ECO:0000256" key="5">
    <source>
        <dbReference type="ARBA" id="ARBA00022840"/>
    </source>
</evidence>
<dbReference type="InterPro" id="IPR001650">
    <property type="entry name" value="Helicase_C-like"/>
</dbReference>
<dbReference type="CDD" id="cd18008">
    <property type="entry name" value="DEXDc_SHPRH-like"/>
    <property type="match status" value="1"/>
</dbReference>
<evidence type="ECO:0000256" key="7">
    <source>
        <dbReference type="SAM" id="MobiDB-lite"/>
    </source>
</evidence>
<dbReference type="GO" id="GO:0005737">
    <property type="term" value="C:cytoplasm"/>
    <property type="evidence" value="ECO:0007669"/>
    <property type="project" value="TreeGrafter"/>
</dbReference>
<keyword evidence="6" id="KW-0479">Metal-binding</keyword>
<sequence>MAEPMEERPGPEETAEEQNRLNALLEDLDIHNMILDSHGPEDYEAIAETKKTILNLQTLINMSLRSKGDSPRNEPVSAPPQESPQVANRMPGLPSSDTAFWSSSAPSPFAVLHQQSQNQQSRHIDHPSSQWIESPGSTGKAQTSWSQAPFQTPGQSSRKRGREDSINSLNTPQLSKRTAVDASKDIAARLERGLNDIRKQFAALRQPDQVKRNAAREGISESEYLEEIAADEKENERSLRYSLQAEKDADFARTLQAGDEVQYAPQPTFDLPERPQPSTSTSMQPYRSYRSPVPEYTGDSEDDIEEITPESFLSSAHTLPAPSPRAPAPLPLSQRPYPFAYHSASQSTPHWHSAAINPSTGLPGLLRDSSLSPQKPGMMPQGFGRPLPAHLPLMNMSPGRHLPWMQMPSPLPSSSPDIRAFDLVREQNDMEADNIDFQLYKEEDFPDDIKNLLTGIKNMKDATKAESDDRPTGLKVTLMKHQKIGLKWMKAKEESSHKGGILADDMGLGKTIQTIALMVSRPPTDSDRHPTLIVAPKALMEQWRLEIQRHVNPGAAQFSVLIFHSLTRQLGWRDIRKYDIVITTFGTLTANFKYLEAATKLQEDGKDASIVRQARDQATLFSSVAKWHRVIIDEAQNIKNPLSKGAKACCRLDTTYRWCLTGTPMMNRLEDFQSLLRFLRVRPYNNAEKFKRTFIRPIKQGYGDESVMKQLRVLVKSVCLRRTKKTEIDGQPILQLPPKVIEKIHVVFNEEEKLMYDELNSNTQHVISRYLKAGTLGKNYSHVLVLLLRLRQACDHPLLIKGFNSDGSSVVQGVDLVANAKLLDANTVARIKNNEAEDDGSCPICMDSVENAVIYIPCGHSVCSECFARISDPSLLARQDNAGELKCQNCRGHVDPLKVTDAISFKKAHDPSAGSSGESEPESEDYDSDDSEYDSSEESSSPRKKKTAQRNKAERRKYVRRLEKMWVPSAKTDKTMEILQENEDRGKGEKTIIFSQFTSLLDLLEIPIIQRKWCFVRFDGTMNIADRNAAVAAFTDDPDCRIMLISLKAGNAGLNLISASHVILYDPFWNPYVEDQAIDRAHRIGQTKDVFVHRLLIEETVEDRIIELQEKKRELISGALDEGGSMNISGLNTRELAYLFGVQA</sequence>
<feature type="domain" description="Helicase ATP-binding" evidence="9">
    <location>
        <begin position="491"/>
        <end position="682"/>
    </location>
</feature>
<dbReference type="GO" id="GO:0000724">
    <property type="term" value="P:double-strand break repair via homologous recombination"/>
    <property type="evidence" value="ECO:0007669"/>
    <property type="project" value="TreeGrafter"/>
</dbReference>
<keyword evidence="3" id="KW-0378">Hydrolase</keyword>
<keyword evidence="4" id="KW-0347">Helicase</keyword>
<dbReference type="Pfam" id="PF00176">
    <property type="entry name" value="SNF2-rel_dom"/>
    <property type="match status" value="1"/>
</dbReference>
<comment type="caution">
    <text evidence="11">The sequence shown here is derived from an EMBL/GenBank/DDBJ whole genome shotgun (WGS) entry which is preliminary data.</text>
</comment>
<evidence type="ECO:0000256" key="6">
    <source>
        <dbReference type="PROSITE-ProRule" id="PRU00175"/>
    </source>
</evidence>
<feature type="compositionally biased region" description="Basic residues" evidence="7">
    <location>
        <begin position="942"/>
        <end position="954"/>
    </location>
</feature>
<feature type="compositionally biased region" description="Polar residues" evidence="7">
    <location>
        <begin position="350"/>
        <end position="360"/>
    </location>
</feature>
<reference evidence="11" key="1">
    <citation type="journal article" date="2023" name="IMA Fungus">
        <title>Comparative genomic study of the Penicillium genus elucidates a diverse pangenome and 15 lateral gene transfer events.</title>
        <authorList>
            <person name="Petersen C."/>
            <person name="Sorensen T."/>
            <person name="Nielsen M.R."/>
            <person name="Sondergaard T.E."/>
            <person name="Sorensen J.L."/>
            <person name="Fitzpatrick D.A."/>
            <person name="Frisvad J.C."/>
            <person name="Nielsen K.L."/>
        </authorList>
    </citation>
    <scope>NUCLEOTIDE SEQUENCE</scope>
    <source>
        <strain evidence="11">IBT 17514</strain>
    </source>
</reference>
<feature type="region of interest" description="Disordered" evidence="7">
    <location>
        <begin position="350"/>
        <end position="382"/>
    </location>
</feature>
<protein>
    <recommendedName>
        <fullName evidence="13">SWI/SNF family DNA-dependent ATPase Ris1</fullName>
    </recommendedName>
</protein>
<organism evidence="11 12">
    <name type="scientific">Penicillium malachiteum</name>
    <dbReference type="NCBI Taxonomy" id="1324776"/>
    <lineage>
        <taxon>Eukaryota</taxon>
        <taxon>Fungi</taxon>
        <taxon>Dikarya</taxon>
        <taxon>Ascomycota</taxon>
        <taxon>Pezizomycotina</taxon>
        <taxon>Eurotiomycetes</taxon>
        <taxon>Eurotiomycetidae</taxon>
        <taxon>Eurotiales</taxon>
        <taxon>Aspergillaceae</taxon>
        <taxon>Penicillium</taxon>
    </lineage>
</organism>
<feature type="compositionally biased region" description="Acidic residues" evidence="7">
    <location>
        <begin position="919"/>
        <end position="937"/>
    </location>
</feature>
<dbReference type="InterPro" id="IPR001841">
    <property type="entry name" value="Znf_RING"/>
</dbReference>
<feature type="region of interest" description="Disordered" evidence="7">
    <location>
        <begin position="65"/>
        <end position="180"/>
    </location>
</feature>
<evidence type="ECO:0000259" key="8">
    <source>
        <dbReference type="PROSITE" id="PS50089"/>
    </source>
</evidence>
<dbReference type="GO" id="GO:0005524">
    <property type="term" value="F:ATP binding"/>
    <property type="evidence" value="ECO:0007669"/>
    <property type="project" value="UniProtKB-KW"/>
</dbReference>
<evidence type="ECO:0000256" key="3">
    <source>
        <dbReference type="ARBA" id="ARBA00022801"/>
    </source>
</evidence>
<dbReference type="GO" id="GO:0008094">
    <property type="term" value="F:ATP-dependent activity, acting on DNA"/>
    <property type="evidence" value="ECO:0007669"/>
    <property type="project" value="TreeGrafter"/>
</dbReference>
<accession>A0AAD6MYY0</accession>
<feature type="domain" description="Helicase C-terminal" evidence="10">
    <location>
        <begin position="971"/>
        <end position="1132"/>
    </location>
</feature>
<evidence type="ECO:0000256" key="1">
    <source>
        <dbReference type="ARBA" id="ARBA00007025"/>
    </source>
</evidence>
<dbReference type="GO" id="GO:0005634">
    <property type="term" value="C:nucleus"/>
    <property type="evidence" value="ECO:0007669"/>
    <property type="project" value="TreeGrafter"/>
</dbReference>
<keyword evidence="2" id="KW-0547">Nucleotide-binding</keyword>
<dbReference type="PROSITE" id="PS50089">
    <property type="entry name" value="ZF_RING_2"/>
    <property type="match status" value="1"/>
</dbReference>
<dbReference type="Proteomes" id="UP001215712">
    <property type="component" value="Unassembled WGS sequence"/>
</dbReference>
<dbReference type="GO" id="GO:0008270">
    <property type="term" value="F:zinc ion binding"/>
    <property type="evidence" value="ECO:0007669"/>
    <property type="project" value="UniProtKB-KW"/>
</dbReference>
<evidence type="ECO:0000259" key="10">
    <source>
        <dbReference type="PROSITE" id="PS51194"/>
    </source>
</evidence>
<keyword evidence="12" id="KW-1185">Reference proteome</keyword>
<dbReference type="GO" id="GO:0016787">
    <property type="term" value="F:hydrolase activity"/>
    <property type="evidence" value="ECO:0007669"/>
    <property type="project" value="UniProtKB-KW"/>
</dbReference>
<dbReference type="SUPFAM" id="SSF52540">
    <property type="entry name" value="P-loop containing nucleoside triphosphate hydrolases"/>
    <property type="match status" value="2"/>
</dbReference>
<dbReference type="SMART" id="SM00487">
    <property type="entry name" value="DEXDc"/>
    <property type="match status" value="1"/>
</dbReference>
<dbReference type="PROSITE" id="PS51194">
    <property type="entry name" value="HELICASE_CTER"/>
    <property type="match status" value="1"/>
</dbReference>
<dbReference type="EMBL" id="JAQJAN010000003">
    <property type="protein sequence ID" value="KAJ5733585.1"/>
    <property type="molecule type" value="Genomic_DNA"/>
</dbReference>
<comment type="similarity">
    <text evidence="1">Belongs to the SNF2/RAD54 helicase family.</text>
</comment>
<keyword evidence="5" id="KW-0067">ATP-binding</keyword>
<feature type="compositionally biased region" description="Polar residues" evidence="7">
    <location>
        <begin position="276"/>
        <end position="285"/>
    </location>
</feature>
<dbReference type="GO" id="GO:0004386">
    <property type="term" value="F:helicase activity"/>
    <property type="evidence" value="ECO:0007669"/>
    <property type="project" value="UniProtKB-KW"/>
</dbReference>
<dbReference type="AlphaFoldDB" id="A0AAD6MYY0"/>
<dbReference type="PANTHER" id="PTHR45626">
    <property type="entry name" value="TRANSCRIPTION TERMINATION FACTOR 2-RELATED"/>
    <property type="match status" value="1"/>
</dbReference>
<dbReference type="SUPFAM" id="SSF57850">
    <property type="entry name" value="RING/U-box"/>
    <property type="match status" value="1"/>
</dbReference>
<dbReference type="InterPro" id="IPR014001">
    <property type="entry name" value="Helicase_ATP-bd"/>
</dbReference>
<dbReference type="PROSITE" id="PS51192">
    <property type="entry name" value="HELICASE_ATP_BIND_1"/>
    <property type="match status" value="1"/>
</dbReference>
<dbReference type="CDD" id="cd18793">
    <property type="entry name" value="SF2_C_SNF"/>
    <property type="match status" value="1"/>
</dbReference>
<dbReference type="Gene3D" id="3.40.50.10810">
    <property type="entry name" value="Tandem AAA-ATPase domain"/>
    <property type="match status" value="1"/>
</dbReference>
<dbReference type="Gene3D" id="3.40.50.300">
    <property type="entry name" value="P-loop containing nucleotide triphosphate hydrolases"/>
    <property type="match status" value="1"/>
</dbReference>
<dbReference type="SMART" id="SM00184">
    <property type="entry name" value="RING"/>
    <property type="match status" value="1"/>
</dbReference>
<evidence type="ECO:0000256" key="2">
    <source>
        <dbReference type="ARBA" id="ARBA00022741"/>
    </source>
</evidence>
<feature type="compositionally biased region" description="Low complexity" evidence="7">
    <location>
        <begin position="99"/>
        <end position="110"/>
    </location>
</feature>
<dbReference type="Pfam" id="PF13923">
    <property type="entry name" value="zf-C3HC4_2"/>
    <property type="match status" value="1"/>
</dbReference>
<keyword evidence="6" id="KW-0863">Zinc-finger</keyword>